<sequence length="24" mass="3277">MQGWRSRMWWDWRRRRRTRRRGSG</sequence>
<reference evidence="1" key="2">
    <citation type="journal article" date="2015" name="Data Brief">
        <title>Shoot transcriptome of the giant reed, Arundo donax.</title>
        <authorList>
            <person name="Barrero R.A."/>
            <person name="Guerrero F.D."/>
            <person name="Moolhuijzen P."/>
            <person name="Goolsby J.A."/>
            <person name="Tidwell J."/>
            <person name="Bellgard S.E."/>
            <person name="Bellgard M.I."/>
        </authorList>
    </citation>
    <scope>NUCLEOTIDE SEQUENCE</scope>
    <source>
        <tissue evidence="1">Shoot tissue taken approximately 20 cm above the soil surface</tissue>
    </source>
</reference>
<dbReference type="AlphaFoldDB" id="A0A0A9HEL7"/>
<evidence type="ECO:0000313" key="1">
    <source>
        <dbReference type="EMBL" id="JAE34259.1"/>
    </source>
</evidence>
<organism evidence="1">
    <name type="scientific">Arundo donax</name>
    <name type="common">Giant reed</name>
    <name type="synonym">Donax arundinaceus</name>
    <dbReference type="NCBI Taxonomy" id="35708"/>
    <lineage>
        <taxon>Eukaryota</taxon>
        <taxon>Viridiplantae</taxon>
        <taxon>Streptophyta</taxon>
        <taxon>Embryophyta</taxon>
        <taxon>Tracheophyta</taxon>
        <taxon>Spermatophyta</taxon>
        <taxon>Magnoliopsida</taxon>
        <taxon>Liliopsida</taxon>
        <taxon>Poales</taxon>
        <taxon>Poaceae</taxon>
        <taxon>PACMAD clade</taxon>
        <taxon>Arundinoideae</taxon>
        <taxon>Arundineae</taxon>
        <taxon>Arundo</taxon>
    </lineage>
</organism>
<reference evidence="1" key="1">
    <citation type="submission" date="2014-09" db="EMBL/GenBank/DDBJ databases">
        <authorList>
            <person name="Magalhaes I.L.F."/>
            <person name="Oliveira U."/>
            <person name="Santos F.R."/>
            <person name="Vidigal T.H.D.A."/>
            <person name="Brescovit A.D."/>
            <person name="Santos A.J."/>
        </authorList>
    </citation>
    <scope>NUCLEOTIDE SEQUENCE</scope>
    <source>
        <tissue evidence="1">Shoot tissue taken approximately 20 cm above the soil surface</tissue>
    </source>
</reference>
<dbReference type="EMBL" id="GBRH01163637">
    <property type="protein sequence ID" value="JAE34259.1"/>
    <property type="molecule type" value="Transcribed_RNA"/>
</dbReference>
<name>A0A0A9HEL7_ARUDO</name>
<proteinExistence type="predicted"/>
<protein>
    <submittedName>
        <fullName evidence="1">ELF6</fullName>
    </submittedName>
</protein>
<accession>A0A0A9HEL7</accession>